<comment type="caution">
    <text evidence="2">The sequence shown here is derived from an EMBL/GenBank/DDBJ whole genome shotgun (WGS) entry which is preliminary data.</text>
</comment>
<evidence type="ECO:0000313" key="2">
    <source>
        <dbReference type="EMBL" id="RIA94883.1"/>
    </source>
</evidence>
<gene>
    <name evidence="2" type="ORF">C1645_817360</name>
</gene>
<keyword evidence="1" id="KW-0812">Transmembrane</keyword>
<accession>A0A397T9F3</accession>
<evidence type="ECO:0000313" key="3">
    <source>
        <dbReference type="Proteomes" id="UP000265703"/>
    </source>
</evidence>
<reference evidence="2 3" key="1">
    <citation type="submission" date="2018-06" db="EMBL/GenBank/DDBJ databases">
        <title>Comparative genomics reveals the genomic features of Rhizophagus irregularis, R. cerebriforme, R. diaphanum and Gigaspora rosea, and their symbiotic lifestyle signature.</title>
        <authorList>
            <person name="Morin E."/>
            <person name="San Clemente H."/>
            <person name="Chen E.C.H."/>
            <person name="De La Providencia I."/>
            <person name="Hainaut M."/>
            <person name="Kuo A."/>
            <person name="Kohler A."/>
            <person name="Murat C."/>
            <person name="Tang N."/>
            <person name="Roy S."/>
            <person name="Loubradou J."/>
            <person name="Henrissat B."/>
            <person name="Grigoriev I.V."/>
            <person name="Corradi N."/>
            <person name="Roux C."/>
            <person name="Martin F.M."/>
        </authorList>
    </citation>
    <scope>NUCLEOTIDE SEQUENCE [LARGE SCALE GENOMIC DNA]</scope>
    <source>
        <strain evidence="2 3">DAOM 227022</strain>
    </source>
</reference>
<evidence type="ECO:0000256" key="1">
    <source>
        <dbReference type="SAM" id="Phobius"/>
    </source>
</evidence>
<dbReference type="EMBL" id="QKYT01000071">
    <property type="protein sequence ID" value="RIA94883.1"/>
    <property type="molecule type" value="Genomic_DNA"/>
</dbReference>
<keyword evidence="3" id="KW-1185">Reference proteome</keyword>
<dbReference type="AlphaFoldDB" id="A0A397T9F3"/>
<feature type="transmembrane region" description="Helical" evidence="1">
    <location>
        <begin position="97"/>
        <end position="116"/>
    </location>
</feature>
<sequence length="177" mass="20331">MNSKSLVNVSKLLNPRTVGQTSDYTFTVILMNIMTLTVANIKDIIFKRREVEGITEMNIWKVELDLKVIEDILPKMNLKNLTLGEKEKQLRICSKKLLSYLVIFALPFHFISAQVLDNLKKRPKMTLPDSKSLKEHIDKELPKNLKIPVTQYEFDIILSTDVRDPCDASNLKNLISS</sequence>
<name>A0A397T9F3_9GLOM</name>
<dbReference type="Proteomes" id="UP000265703">
    <property type="component" value="Unassembled WGS sequence"/>
</dbReference>
<feature type="transmembrane region" description="Helical" evidence="1">
    <location>
        <begin position="24"/>
        <end position="41"/>
    </location>
</feature>
<organism evidence="2 3">
    <name type="scientific">Glomus cerebriforme</name>
    <dbReference type="NCBI Taxonomy" id="658196"/>
    <lineage>
        <taxon>Eukaryota</taxon>
        <taxon>Fungi</taxon>
        <taxon>Fungi incertae sedis</taxon>
        <taxon>Mucoromycota</taxon>
        <taxon>Glomeromycotina</taxon>
        <taxon>Glomeromycetes</taxon>
        <taxon>Glomerales</taxon>
        <taxon>Glomeraceae</taxon>
        <taxon>Glomus</taxon>
    </lineage>
</organism>
<keyword evidence="1" id="KW-1133">Transmembrane helix</keyword>
<protein>
    <submittedName>
        <fullName evidence="2">Uncharacterized protein</fullName>
    </submittedName>
</protein>
<proteinExistence type="predicted"/>
<dbReference type="OrthoDB" id="2429774at2759"/>
<keyword evidence="1" id="KW-0472">Membrane</keyword>